<accession>A0A942DYI4</accession>
<reference evidence="2" key="1">
    <citation type="submission" date="2021-04" db="EMBL/GenBank/DDBJ databases">
        <title>Pseudaminobacter soli sp. nov., isolated from paddy soil contaminated by heavy metals.</title>
        <authorList>
            <person name="Zhang K."/>
        </authorList>
    </citation>
    <scope>NUCLEOTIDE SEQUENCE</scope>
    <source>
        <strain evidence="2">19-2017</strain>
    </source>
</reference>
<dbReference type="Proteomes" id="UP000680348">
    <property type="component" value="Unassembled WGS sequence"/>
</dbReference>
<keyword evidence="1" id="KW-1133">Transmembrane helix</keyword>
<gene>
    <name evidence="2" type="ORF">KEU06_01395</name>
</gene>
<evidence type="ECO:0000256" key="1">
    <source>
        <dbReference type="SAM" id="Phobius"/>
    </source>
</evidence>
<name>A0A942DYI4_9HYPH</name>
<keyword evidence="1" id="KW-0472">Membrane</keyword>
<sequence>MPNKVQSGIKLSLALHYEPAKHQKIRFRRDEITNLSELPSAEGQRSHLMRDRTRRRLSSLVLTAGGVASVMLLICLAAAIAFANSGWGTETLRRQAERSVQSLAGQWAKASVGPASLAFGVPNPMSLELRDVKFANAESGAPIAELESIDFGIQLLPLLQGDLRLGSANISGATINTAAIPSLGGSDWTQTFRDERGLVDPDLVAAAVFQPLHALFDAFDGGLLGELAISDITVALPEGNQARTILIEEGMLTRASDDGVAISILADVDGRPVTLTGATYREPQSRRIRDLSLEISTDALPEEAPAGAAQAAGRLGSITLSISGAEQVGSGAQQLKLSAAIEGSVVDLGARGAFTGNVQLDAALATGSKKIEVERLLVETGRNSMEFNGAVGPRPATGTADDKPVYRYEMLSTRAVLAPSDSPEPAVEFQSQLEGIFDPQSRVLSADRIAIRAASGVAIGTAKVDLVDGKAPGVSFALDAQNLQVSHAKQLWPWFAASSQRKWALEHVFGGELESADIELRVEPGRLGNGVPLSSEEISGRFVVNGTRFDTYGQLPPVREASGVLVVHGRDVEITMSSGVVYLPSGRFVTGRNGTLSVKGSNRDIGKLDVQVEGEAGAIVEFASLEPLNANRILKIDPAGISGMASGQVITDIPFKKGIDGKSLQWLVSLDYTGLSLDKPLAGQLLTKSDGRLVVEPTQATLSAKGLLNGMPADIDLVEPLRSEGPQRQRIVELALDNAAREKIAPGLNALVSGPLTVRVEDQDEQRRVSADLTKARLTIPWVGWSKGAGVSAKAEFSMQTLENSLQISDFEFSGDTFSVAGDMTFAGGELSSARFQKARLNRDDDVGVNIDRKNRTYTIDIKGTSLDARSAIKSLVSDSPDSDRTKKTSTTAMAVRLDVAKVAGFNGESLSSVSLVSDGATTRVSGVSRSGREFAFENASAGPRKRMAMQAGDAGAILRFLDLYKHMQGGTIQLDLAGNANGSMSGQIDARNFLVVDEPKLASIVASQPAGSDRSLNEAAPRRIDASRVLFERGSAQIARGGGALQIKNGVLRGPAIGATFQGTLYDRRGNIDMTGTFMPIYGLNRIFGEIPLFGTILGNGRDRGLIGVTFKLDGDAKSPRLQVNPLSVIAPGIFRQIFEFN</sequence>
<keyword evidence="1" id="KW-0812">Transmembrane</keyword>
<dbReference type="EMBL" id="JAGWCR010000001">
    <property type="protein sequence ID" value="MBS3647280.1"/>
    <property type="molecule type" value="Genomic_DNA"/>
</dbReference>
<feature type="transmembrane region" description="Helical" evidence="1">
    <location>
        <begin position="59"/>
        <end position="83"/>
    </location>
</feature>
<proteinExistence type="predicted"/>
<evidence type="ECO:0008006" key="4">
    <source>
        <dbReference type="Google" id="ProtNLM"/>
    </source>
</evidence>
<protein>
    <recommendedName>
        <fullName evidence="4">DUF3971 domain-containing protein</fullName>
    </recommendedName>
</protein>
<keyword evidence="3" id="KW-1185">Reference proteome</keyword>
<comment type="caution">
    <text evidence="2">The sequence shown here is derived from an EMBL/GenBank/DDBJ whole genome shotgun (WGS) entry which is preliminary data.</text>
</comment>
<evidence type="ECO:0000313" key="3">
    <source>
        <dbReference type="Proteomes" id="UP000680348"/>
    </source>
</evidence>
<evidence type="ECO:0000313" key="2">
    <source>
        <dbReference type="EMBL" id="MBS3647280.1"/>
    </source>
</evidence>
<dbReference type="AlphaFoldDB" id="A0A942DYI4"/>
<organism evidence="2 3">
    <name type="scientific">Pseudaminobacter soli</name>
    <name type="common">ex Zhang et al. 2022</name>
    <dbReference type="NCBI Taxonomy" id="2831468"/>
    <lineage>
        <taxon>Bacteria</taxon>
        <taxon>Pseudomonadati</taxon>
        <taxon>Pseudomonadota</taxon>
        <taxon>Alphaproteobacteria</taxon>
        <taxon>Hyphomicrobiales</taxon>
        <taxon>Phyllobacteriaceae</taxon>
        <taxon>Pseudaminobacter</taxon>
    </lineage>
</organism>